<keyword evidence="6" id="KW-1133">Transmembrane helix</keyword>
<dbReference type="PANTHER" id="PTHR24027:SF438">
    <property type="entry name" value="CADHERIN 23"/>
    <property type="match status" value="1"/>
</dbReference>
<comment type="subcellular location">
    <subcellularLocation>
        <location evidence="1">Membrane</location>
    </subcellularLocation>
</comment>
<dbReference type="PANTHER" id="PTHR24027">
    <property type="entry name" value="CADHERIN-23"/>
    <property type="match status" value="1"/>
</dbReference>
<comment type="caution">
    <text evidence="8">The sequence shown here is derived from an EMBL/GenBank/DDBJ whole genome shotgun (WGS) entry which is preliminary data.</text>
</comment>
<dbReference type="SUPFAM" id="SSF49313">
    <property type="entry name" value="Cadherin-like"/>
    <property type="match status" value="1"/>
</dbReference>
<proteinExistence type="predicted"/>
<dbReference type="InterPro" id="IPR015919">
    <property type="entry name" value="Cadherin-like_sf"/>
</dbReference>
<keyword evidence="4 6" id="KW-0472">Membrane</keyword>
<feature type="chain" id="PRO_5044789322" evidence="7">
    <location>
        <begin position="24"/>
        <end position="3263"/>
    </location>
</feature>
<dbReference type="InterPro" id="IPR039808">
    <property type="entry name" value="Cadherin"/>
</dbReference>
<sequence>MYSCTLIVFLKFITFLGFRTLYAKNKTHIGSLCGTNCEMNPPGTPWIPQTVTLKDTFRGELLNIDTRNIEGIANVGPAQNLMSGPYFAASLEGSVFKFSTHANFANYEEVETEERTSLTVSFNCAGGTTRSLTIIISITDTNNNDPLFRTNEKNELEFTVIPPLSPGFSITGCLDDIIVRDIDLTTERIKYEIFESPLFEISYDAASSTEPKEFKASLRTTQFIRTIPEPIVFRISATDVDRTSDPPRTTFATVRIKSDGEFELPDEPVFSQAFYLATYTKDHRIYLDEPISLRQGYNEQVRFTLDQGTTNHFNIRREGNEISLIVVTPLTEDFLAQRQILLVIKAESENTSGAKATIIVELPEEIQLEFEQSNYEGVIEDNVLRLPELILSKGYQNEIVSVTIISTFFRAEIEQNKITLSMLPLDAVTIEQNTFLNLEIVAATNRSSASTIVTLEIIKDDSVTPVFEQAVYSGSYDPIEGLTLQEIVITQGYDETVRVSLEGEHSDYFQIDRLGPRINLKVSSLPSVLFREQSLIFSIVATKPRTVGASAAISIVLPPEIQLEFEQPNYKGSIKDNTLQLAELILSQGYDDVDDPVSVNINNEHASYFNAEIERNRITISMSKLDNTIIEENTFINLQVVASTNRSSAMTIVTLEIIKDDAVTPVFERNIYEGSYDPVDGLKLETIVLTQGYDDTVTVRLLGEHNSYFKLTEQGPRITMSASSLPANLLSMPNLLLTIEATKPMTVGANAAISIAFPEARDMRFAAEFYSGTIRENFLQVEDIVLSVGYTDNVDFLLTGEHASYFKVSNVQNQISVDLREAIPDSIIEENNFLLLTLSASAVNAVTATTTIAIDVIKEDLTTPVFSQNIYYGNYARPSSIEIGTISLSQGNSGNVSFRLDGEHSQYFRTSVSENGAVLLELHSAIPEEVIFNEKVLLFSILAEKELTVGANAAISINFPRELTEPSILRFAKNIYIGRLQQNVLSLEDVVLETGYAAGTQFALAGEFSQHFTLRNTNNILRISAANSLPTEIFNRKFISLEVEARRTRAVSVPTTIIIDIEQPEVVVPPVFAEAYYRGVYTQENELEFKDGITLSQGFDDTVRFELDGESSQWFDILKDNDTLYITTKKSIPVEVVEANHHLLFSIVAQKPYAIDGRAAISIDLLKEVTGDQVLGFDRVSYVGSVANNAVDLGPIVLSGLPASEVSLSLHGPLANYFRSALQGTTVTVTLPNPIPLESIPENRIIVLEIQASAPQTAPAYAAIVLHVISDDDTSPVVTDLVFGETYYVGSYAASTQLLSSPTITLAEGYGSDVQFTLKGDDSQWFTTRRVSNGVTLELSSVIPAAVVANNQKFIFIIRAQRPGGVAARATVVISLTDEVTGDQVLGFDRLSYVGSVANNAVDLGPIVLSGLPASEVSLSLHGPLANYFRPALQGTTVTVTLPNPIPLESIPENRIIVLEIQASAPQTAPAYAAIVLHVISDDDTSPVVTDLVFGETYYVGSYTASTQLLSSPTITLAEGYGSDVQFTLEGDDSQWFTTRRVSNGVTLELSSVIPAAVVANNQKFIFVIRAQRPGGVAARATVVISLTDEVTGDQVLGFDRVSYVGSVANNAVDLGPIVLSGLPASEVSLSLHGPLTNYFRPALQGTTVTVTLTNPIPLESIPENRIIVLEIQASAPQTAPAYATIVLHVISDDDTSPVVTDLVFGETYYVGSYAASTQLLSSPTITLAEGYGSDVQFTLEGDDSQWFTTRRVSNGVTLELSSVIPAAVVANNQKFIFVIRAQRPGGVAARATVVISLTDEVTGDQVLGFDRVSYVGSVANNAVDLGPIVLSGLPASEVSLSLHGPLANYFRPALQGTTVTVTLPNPIPLESIPENRIIVLEIQASAPQTAPAYAAIVLHVISDDDTSPVVTDLVFGETYYVGSYTASTQLLSSPTITLAEGYGSDVQFTLEGDDSQWFTTRRVSNGVTLELSSVIPAAVVANNQKFIFVIRAQRPGGVAARATVVISLTDEVTGDQVLGFDRVSYVGSVANNAVDLGPIVLSGLPASEVSLSLHGPLTNYFRPALQGTTVTVTLTNPIPLESIPENRIIVLEIQASAPQTAPAYATIVLHVISDDDTSPVVTDLVFGETYYVGSYAASTQLLSSPTITLAEGYGSDVQFTLEGDDSQWFTTRRVSNGVTLELSSVIPAAVVANNQKFIFVIRAQRPGGVAARATVVISLTDEVTGDQVLGFDRVSYVGSVANNAVDLGPIVLSGLPASEVSLSLHGPLTNYFRPALQGTTVTVTLTNPIPLESIPENRIIVLEIQASAPQTAPAYATIVLHVISDDDTSPVVTDLVFGETYYVGSYAASTQLLSSPTITLAEGYGSDVQFTLEGDDSQWFTTRRVSNGVTLELSSVIPAAVVANNQKFIFVIRAQRPGGVAARATVVISLTDEVTGDQVLGFDRLSYVGSVANNAVDLGPIVLSGLPASEVSLSLHGPLTNYFRPALQGTTVTVTLTNPIPLESIPENRIIVLEIQASAPQTAPAYATIVLHDSLVTFDEVLYKGIIQGSTVHHGAITVVGNNGNSVRIAGEYASLFRATLTDNSVEVQSVGPLTLPSETRHVVLELWVADAGAVLILQVTATEQPPPTVSFERSYVFNVENRYTGPVGQVRATADSGEDIASYSLYVDDEHLRSRLSVSNDGELRLSAPADTGVYTFQVIATTVFTKATGQTTVQLRVQEAIDGPIICGDDIVTAPLIVIDRDEEEAHKDLWPLNAEELPGCQYKLTNRWPVDQKWLYVDESGLHTIAIDREDPSIAYMTVSQVQVELTVVCDSDTKREKRSLDKRQDWLGRYNYGDKKWVLTDSIAFNPRRSIVNLIVNDINDNPPIFVGMENEPIIVGYPISDLEESIMPRSLAELQATDADVGINAELLYWSEDPEIAVSPTTGFVHVRSDVQLQDNMLLTVNATDQNGAGLTGSISLMVRLLDSQNIAVITVRDAFLEDERHILGNISNAIGYEVRALRSMVVPTAAEEQATRKKRDTTPTAGTALEVYVYGLFQREPVAVERLSDDINSAAIVTVDIASILSLEDHLEGNEICVIPGRDTGLLVATIVLSILLFILIVAAVVWYFLTRKKQENYDQFSDANSLASQNESQGQIIKPEFVAKPRLNIEELKRSERRLQDMLNAPIEGVTVEPTPSSSTIDTIKPEIKPSLPDPLPPIVIQDKLKDASDDSDEEDEFGERKKTRRKSVVTFNENVEKIIPVDDEPNVIADSNYEVYKL</sequence>
<evidence type="ECO:0000256" key="6">
    <source>
        <dbReference type="SAM" id="Phobius"/>
    </source>
</evidence>
<keyword evidence="2" id="KW-0677">Repeat</keyword>
<organism evidence="8 9">
    <name type="scientific">Loxostege sticticalis</name>
    <name type="common">Beet webworm moth</name>
    <dbReference type="NCBI Taxonomy" id="481309"/>
    <lineage>
        <taxon>Eukaryota</taxon>
        <taxon>Metazoa</taxon>
        <taxon>Ecdysozoa</taxon>
        <taxon>Arthropoda</taxon>
        <taxon>Hexapoda</taxon>
        <taxon>Insecta</taxon>
        <taxon>Pterygota</taxon>
        <taxon>Neoptera</taxon>
        <taxon>Endopterygota</taxon>
        <taxon>Lepidoptera</taxon>
        <taxon>Glossata</taxon>
        <taxon>Ditrysia</taxon>
        <taxon>Pyraloidea</taxon>
        <taxon>Crambidae</taxon>
        <taxon>Pyraustinae</taxon>
        <taxon>Loxostege</taxon>
    </lineage>
</organism>
<keyword evidence="6" id="KW-0812">Transmembrane</keyword>
<feature type="transmembrane region" description="Helical" evidence="6">
    <location>
        <begin position="3089"/>
        <end position="3113"/>
    </location>
</feature>
<dbReference type="InterPro" id="IPR020894">
    <property type="entry name" value="Cadherin_CS"/>
</dbReference>
<dbReference type="CDD" id="cd11304">
    <property type="entry name" value="Cadherin_repeat"/>
    <property type="match status" value="1"/>
</dbReference>
<dbReference type="GO" id="GO:0016020">
    <property type="term" value="C:membrane"/>
    <property type="evidence" value="ECO:0007669"/>
    <property type="project" value="UniProtKB-SubCell"/>
</dbReference>
<evidence type="ECO:0000256" key="4">
    <source>
        <dbReference type="ARBA" id="ARBA00023136"/>
    </source>
</evidence>
<feature type="signal peptide" evidence="7">
    <location>
        <begin position="1"/>
        <end position="23"/>
    </location>
</feature>
<evidence type="ECO:0000256" key="2">
    <source>
        <dbReference type="ARBA" id="ARBA00022737"/>
    </source>
</evidence>
<keyword evidence="7" id="KW-0732">Signal</keyword>
<evidence type="ECO:0000256" key="5">
    <source>
        <dbReference type="SAM" id="MobiDB-lite"/>
    </source>
</evidence>
<evidence type="ECO:0000256" key="1">
    <source>
        <dbReference type="ARBA" id="ARBA00004370"/>
    </source>
</evidence>
<keyword evidence="3" id="KW-0106">Calcium</keyword>
<protein>
    <submittedName>
        <fullName evidence="8">Uncharacterized protein</fullName>
    </submittedName>
</protein>
<reference evidence="8 9" key="1">
    <citation type="submission" date="2024-06" db="EMBL/GenBank/DDBJ databases">
        <title>A chromosome-level genome assembly of beet webworm, Loxostege sticticalis.</title>
        <authorList>
            <person name="Zhang Y."/>
        </authorList>
    </citation>
    <scope>NUCLEOTIDE SEQUENCE [LARGE SCALE GENOMIC DNA]</scope>
    <source>
        <strain evidence="8">AQ028</strain>
        <tissue evidence="8">Male pupae</tissue>
    </source>
</reference>
<dbReference type="Gene3D" id="2.60.40.60">
    <property type="entry name" value="Cadherins"/>
    <property type="match status" value="1"/>
</dbReference>
<feature type="region of interest" description="Disordered" evidence="5">
    <location>
        <begin position="3209"/>
        <end position="3231"/>
    </location>
</feature>
<gene>
    <name evidence="8" type="ORF">ABMA28_015609</name>
</gene>
<evidence type="ECO:0000313" key="8">
    <source>
        <dbReference type="EMBL" id="KAL0840348.1"/>
    </source>
</evidence>
<dbReference type="PROSITE" id="PS00232">
    <property type="entry name" value="CADHERIN_1"/>
    <property type="match status" value="1"/>
</dbReference>
<name>A0ABD0TAE1_LOXSC</name>
<evidence type="ECO:0000256" key="3">
    <source>
        <dbReference type="ARBA" id="ARBA00022837"/>
    </source>
</evidence>
<dbReference type="Proteomes" id="UP001549921">
    <property type="component" value="Unassembled WGS sequence"/>
</dbReference>
<dbReference type="EMBL" id="JBEDNZ010000007">
    <property type="protein sequence ID" value="KAL0840348.1"/>
    <property type="molecule type" value="Genomic_DNA"/>
</dbReference>
<evidence type="ECO:0000313" key="9">
    <source>
        <dbReference type="Proteomes" id="UP001549921"/>
    </source>
</evidence>
<evidence type="ECO:0000256" key="7">
    <source>
        <dbReference type="SAM" id="SignalP"/>
    </source>
</evidence>
<accession>A0ABD0TAE1</accession>